<evidence type="ECO:0000313" key="1">
    <source>
        <dbReference type="EMBL" id="HJB38406.1"/>
    </source>
</evidence>
<dbReference type="PANTHER" id="PTHR37816:SF1">
    <property type="entry name" value="TOXIN"/>
    <property type="match status" value="1"/>
</dbReference>
<reference evidence="1" key="2">
    <citation type="submission" date="2021-04" db="EMBL/GenBank/DDBJ databases">
        <authorList>
            <person name="Gilroy R."/>
        </authorList>
    </citation>
    <scope>NUCLEOTIDE SEQUENCE</scope>
    <source>
        <strain evidence="1">ChiBcolR8-3208</strain>
    </source>
</reference>
<gene>
    <name evidence="1" type="ORF">H9942_10140</name>
</gene>
<protein>
    <recommendedName>
        <fullName evidence="3">AAA domain-containing protein</fullName>
    </recommendedName>
</protein>
<feature type="non-terminal residue" evidence="1">
    <location>
        <position position="81"/>
    </location>
</feature>
<dbReference type="Gene3D" id="3.40.50.300">
    <property type="entry name" value="P-loop containing nucleotide triphosphate hydrolases"/>
    <property type="match status" value="1"/>
</dbReference>
<accession>A0A9D2S063</accession>
<dbReference type="EMBL" id="DWXZ01000213">
    <property type="protein sequence ID" value="HJB38406.1"/>
    <property type="molecule type" value="Genomic_DNA"/>
</dbReference>
<dbReference type="Proteomes" id="UP000824214">
    <property type="component" value="Unassembled WGS sequence"/>
</dbReference>
<dbReference type="PANTHER" id="PTHR37816">
    <property type="entry name" value="YALI0E33011P"/>
    <property type="match status" value="1"/>
</dbReference>
<name>A0A9D2S063_9FIRM</name>
<proteinExistence type="predicted"/>
<evidence type="ECO:0000313" key="2">
    <source>
        <dbReference type="Proteomes" id="UP000824214"/>
    </source>
</evidence>
<evidence type="ECO:0008006" key="3">
    <source>
        <dbReference type="Google" id="ProtNLM"/>
    </source>
</evidence>
<dbReference type="Pfam" id="PF13671">
    <property type="entry name" value="AAA_33"/>
    <property type="match status" value="1"/>
</dbReference>
<dbReference type="SUPFAM" id="SSF52540">
    <property type="entry name" value="P-loop containing nucleoside triphosphate hydrolases"/>
    <property type="match status" value="1"/>
</dbReference>
<dbReference type="InterPro" id="IPR052922">
    <property type="entry name" value="Cytidylate_Kinase-2"/>
</dbReference>
<organism evidence="1 2">
    <name type="scientific">Candidatus Acutalibacter ornithocaccae</name>
    <dbReference type="NCBI Taxonomy" id="2838416"/>
    <lineage>
        <taxon>Bacteria</taxon>
        <taxon>Bacillati</taxon>
        <taxon>Bacillota</taxon>
        <taxon>Clostridia</taxon>
        <taxon>Eubacteriales</taxon>
        <taxon>Acutalibacteraceae</taxon>
        <taxon>Acutalibacter</taxon>
    </lineage>
</organism>
<dbReference type="InterPro" id="IPR027417">
    <property type="entry name" value="P-loop_NTPase"/>
</dbReference>
<reference evidence="1" key="1">
    <citation type="journal article" date="2021" name="PeerJ">
        <title>Extensive microbial diversity within the chicken gut microbiome revealed by metagenomics and culture.</title>
        <authorList>
            <person name="Gilroy R."/>
            <person name="Ravi A."/>
            <person name="Getino M."/>
            <person name="Pursley I."/>
            <person name="Horton D.L."/>
            <person name="Alikhan N.F."/>
            <person name="Baker D."/>
            <person name="Gharbi K."/>
            <person name="Hall N."/>
            <person name="Watson M."/>
            <person name="Adriaenssens E.M."/>
            <person name="Foster-Nyarko E."/>
            <person name="Jarju S."/>
            <person name="Secka A."/>
            <person name="Antonio M."/>
            <person name="Oren A."/>
            <person name="Chaudhuri R.R."/>
            <person name="La Ragione R."/>
            <person name="Hildebrand F."/>
            <person name="Pallen M.J."/>
        </authorList>
    </citation>
    <scope>NUCLEOTIDE SEQUENCE</scope>
    <source>
        <strain evidence="1">ChiBcolR8-3208</strain>
    </source>
</reference>
<dbReference type="AlphaFoldDB" id="A0A9D2S063"/>
<sequence length="81" mass="9292">MERILVIGSPGSGKSTFSRALAQRKQLPLVYLDRLFWNADKTTVDQAQFDQRLGEAMARTQAWILDGNYGRTLEMRLERCT</sequence>
<comment type="caution">
    <text evidence="1">The sequence shown here is derived from an EMBL/GenBank/DDBJ whole genome shotgun (WGS) entry which is preliminary data.</text>
</comment>